<accession>A0A423XQ75</accession>
<comment type="caution">
    <text evidence="1">The sequence shown here is derived from an EMBL/GenBank/DDBJ whole genome shotgun (WGS) entry which is preliminary data.</text>
</comment>
<reference evidence="1 2" key="1">
    <citation type="journal article" date="2018" name="Front. Microbiol.">
        <title>An Investigation of an Acute Gastroenteritis Outbreak: Cronobacter sakazakii, a Potential Cause of Food-Borne Illness.</title>
        <authorList>
            <person name="Yong W."/>
            <person name="Guo B."/>
            <person name="Shi X."/>
            <person name="Cheng T."/>
            <person name="Chen M."/>
            <person name="Jiang X."/>
            <person name="Ye Y."/>
            <person name="Wang J."/>
            <person name="Xie G."/>
            <person name="Ding J."/>
        </authorList>
    </citation>
    <scope>NUCLEOTIDE SEQUENCE [LARGE SCALE GENOMIC DNA]</scope>
    <source>
        <strain evidence="1 2">S1</strain>
    </source>
</reference>
<evidence type="ECO:0000313" key="1">
    <source>
        <dbReference type="EMBL" id="ROW57297.1"/>
    </source>
</evidence>
<protein>
    <submittedName>
        <fullName evidence="1">Uncharacterized protein</fullName>
    </submittedName>
</protein>
<evidence type="ECO:0000313" key="2">
    <source>
        <dbReference type="Proteomes" id="UP000285793"/>
    </source>
</evidence>
<proteinExistence type="predicted"/>
<dbReference type="Proteomes" id="UP000285793">
    <property type="component" value="Unassembled WGS sequence"/>
</dbReference>
<organism evidence="1 2">
    <name type="scientific">Cronobacter malonaticus</name>
    <dbReference type="NCBI Taxonomy" id="413503"/>
    <lineage>
        <taxon>Bacteria</taxon>
        <taxon>Pseudomonadati</taxon>
        <taxon>Pseudomonadota</taxon>
        <taxon>Gammaproteobacteria</taxon>
        <taxon>Enterobacterales</taxon>
        <taxon>Enterobacteriaceae</taxon>
        <taxon>Cronobacter</taxon>
    </lineage>
</organism>
<name>A0A423XQ75_9ENTR</name>
<dbReference type="AlphaFoldDB" id="A0A423XQ75"/>
<gene>
    <name evidence="1" type="ORF">C3E80_21085</name>
</gene>
<sequence length="95" mass="10881">MVLLAHQLARGVAGEDQYGVPRRLALFQLRLTPFGSRGAAVLRQTARGVILNPTSIISLKINKKLALILFFLKLHNFKNRIFLCRNKIIYFFRIT</sequence>
<dbReference type="EMBL" id="PQJL01000045">
    <property type="protein sequence ID" value="ROW57297.1"/>
    <property type="molecule type" value="Genomic_DNA"/>
</dbReference>